<comment type="pathway">
    <text evidence="10">Cell wall biogenesis; peptidoglycan biosynthesis.</text>
</comment>
<dbReference type="EMBL" id="CP007481">
    <property type="protein sequence ID" value="AHX11482.1"/>
    <property type="molecule type" value="Genomic_DNA"/>
</dbReference>
<evidence type="ECO:0000256" key="9">
    <source>
        <dbReference type="ARBA" id="ARBA00061532"/>
    </source>
</evidence>
<keyword evidence="2 10" id="KW-1003">Cell membrane</keyword>
<accession>X5GWS6</accession>
<sequence>MRKHLSIFSGITLLSRFFGLLRDMLIANAFGTSISSDIFFAAFRIPNLLRSIFAEGAFSGVFLPIFSRLYDRNRVAALEFSYKIQLMLMGVLFITFITAEIFMEKILLFFAPGIMGATSRDTFLTIARIIFPYIIFIALTSLYCAMLQSRKKFAPTAFCPIIMNICLIATVLLTTGTGTVLLFHMSYAIVLSGIIQMLFLLLLLERNGMLPLPSPLKFDTNSTIFFRKFLPAALSAEMYQINIFVDTFFASTIPCAISFLYYSDRIIQLPLALIGIALNTVILSLASDAVARTDTDRLIKIQNRALGIAIILGIPATVGVIFTAQHIIESLFLLGGKFDSDSVINTTKALKVFAFALPAHILNKIFLAVFFAIGNTRIPTIFSLISVLLNIVMNYIFVQYYSYVGIIISSCIAAWFNAILMIVYLKKEQIFKLSKKIPTLLRDVFFSTSLMIFFLQLCNAFTESHQGILEVYVLRIASLMVICATSVGIYFLTLTGLNKLCKNKEY</sequence>
<feature type="transmembrane region" description="Helical" evidence="10">
    <location>
        <begin position="48"/>
        <end position="66"/>
    </location>
</feature>
<evidence type="ECO:0000256" key="1">
    <source>
        <dbReference type="ARBA" id="ARBA00004651"/>
    </source>
</evidence>
<dbReference type="HAMAP" id="MF_02078">
    <property type="entry name" value="MurJ_MviN"/>
    <property type="match status" value="1"/>
</dbReference>
<feature type="transmembrane region" description="Helical" evidence="10">
    <location>
        <begin position="380"/>
        <end position="397"/>
    </location>
</feature>
<evidence type="ECO:0000256" key="4">
    <source>
        <dbReference type="ARBA" id="ARBA00022960"/>
    </source>
</evidence>
<keyword evidence="7 10" id="KW-0472">Membrane</keyword>
<dbReference type="AlphaFoldDB" id="X5GWS6"/>
<name>X5GWS6_9RICK</name>
<evidence type="ECO:0000256" key="6">
    <source>
        <dbReference type="ARBA" id="ARBA00022989"/>
    </source>
</evidence>
<dbReference type="CDD" id="cd13123">
    <property type="entry name" value="MATE_MurJ_like"/>
    <property type="match status" value="1"/>
</dbReference>
<dbReference type="KEGG" id="nhm:NHE_0542"/>
<keyword evidence="10" id="KW-0997">Cell inner membrane</keyword>
<evidence type="ECO:0000256" key="2">
    <source>
        <dbReference type="ARBA" id="ARBA00022475"/>
    </source>
</evidence>
<feature type="transmembrane region" description="Helical" evidence="10">
    <location>
        <begin position="86"/>
        <end position="111"/>
    </location>
</feature>
<keyword evidence="13" id="KW-1185">Reference proteome</keyword>
<feature type="transmembrane region" description="Helical" evidence="10">
    <location>
        <begin position="306"/>
        <end position="328"/>
    </location>
</feature>
<dbReference type="STRING" id="1286528.NHE_0542"/>
<reference evidence="12 13" key="1">
    <citation type="submission" date="2014-03" db="EMBL/GenBank/DDBJ databases">
        <title>Sequencing and Comparison of Genomes and Transcriptome Profiles of Human Ehrlichiosis Agents.</title>
        <authorList>
            <person name="Lin M."/>
            <person name="Daugherty S.C."/>
            <person name="Nagaraj S."/>
            <person name="Cheng Z."/>
            <person name="Xiong Q."/>
            <person name="Lin F.-Y."/>
            <person name="Sengamalay N."/>
            <person name="Ott S."/>
            <person name="Godinez A."/>
            <person name="Tallon L.J."/>
            <person name="Sadzewicz L."/>
            <person name="Fraser C.M."/>
            <person name="Dunning Hotopp J.C."/>
            <person name="Rikihisa Y."/>
        </authorList>
    </citation>
    <scope>NUCLEOTIDE SEQUENCE [LARGE SCALE GENOMIC DNA]</scope>
    <source>
        <strain evidence="12 13">Oregon</strain>
    </source>
</reference>
<keyword evidence="5 10" id="KW-0573">Peptidoglycan synthesis</keyword>
<evidence type="ECO:0000313" key="12">
    <source>
        <dbReference type="EMBL" id="AHX11482.1"/>
    </source>
</evidence>
<organism evidence="12 13">
    <name type="scientific">Neorickettsia helminthoeca str. Oregon</name>
    <dbReference type="NCBI Taxonomy" id="1286528"/>
    <lineage>
        <taxon>Bacteria</taxon>
        <taxon>Pseudomonadati</taxon>
        <taxon>Pseudomonadota</taxon>
        <taxon>Alphaproteobacteria</taxon>
        <taxon>Rickettsiales</taxon>
        <taxon>Anaplasmataceae</taxon>
        <taxon>Neorickettsia</taxon>
    </lineage>
</organism>
<dbReference type="InterPro" id="IPR051050">
    <property type="entry name" value="Lipid_II_flippase_MurJ/MviN"/>
</dbReference>
<evidence type="ECO:0000256" key="3">
    <source>
        <dbReference type="ARBA" id="ARBA00022692"/>
    </source>
</evidence>
<dbReference type="HOGENOM" id="CLU_006797_5_0_5"/>
<dbReference type="GO" id="GO:0015648">
    <property type="term" value="F:lipid-linked peptidoglycan transporter activity"/>
    <property type="evidence" value="ECO:0007669"/>
    <property type="project" value="UniProtKB-UniRule"/>
</dbReference>
<dbReference type="PRINTS" id="PR01806">
    <property type="entry name" value="VIRFACTRMVIN"/>
</dbReference>
<comment type="subcellular location">
    <subcellularLocation>
        <location evidence="10">Cell inner membrane</location>
        <topology evidence="10">Multi-pass membrane protein</topology>
    </subcellularLocation>
    <subcellularLocation>
        <location evidence="1">Cell membrane</location>
        <topology evidence="1">Multi-pass membrane protein</topology>
    </subcellularLocation>
</comment>
<feature type="transmembrane region" description="Helical" evidence="10">
    <location>
        <begin position="181"/>
        <end position="204"/>
    </location>
</feature>
<dbReference type="Pfam" id="PF03023">
    <property type="entry name" value="MurJ"/>
    <property type="match status" value="1"/>
</dbReference>
<keyword evidence="4 10" id="KW-0133">Cell shape</keyword>
<dbReference type="PANTHER" id="PTHR47019">
    <property type="entry name" value="LIPID II FLIPPASE MURJ"/>
    <property type="match status" value="1"/>
</dbReference>
<comment type="function">
    <text evidence="8 10 11">Involved in peptidoglycan biosynthesis. Transports lipid-linked peptidoglycan precursors from the inner to the outer leaflet of the cytoplasmic membrane.</text>
</comment>
<dbReference type="GO" id="GO:0005886">
    <property type="term" value="C:plasma membrane"/>
    <property type="evidence" value="ECO:0007669"/>
    <property type="project" value="UniProtKB-SubCell"/>
</dbReference>
<keyword evidence="10 11" id="KW-0813">Transport</keyword>
<dbReference type="PANTHER" id="PTHR47019:SF1">
    <property type="entry name" value="LIPID II FLIPPASE MURJ"/>
    <property type="match status" value="1"/>
</dbReference>
<proteinExistence type="inferred from homology"/>
<gene>
    <name evidence="12" type="primary">mviN</name>
    <name evidence="10" type="synonym">murJ</name>
    <name evidence="12" type="ORF">NHE_0542</name>
</gene>
<evidence type="ECO:0000256" key="7">
    <source>
        <dbReference type="ARBA" id="ARBA00023136"/>
    </source>
</evidence>
<dbReference type="OrthoDB" id="9816572at2"/>
<feature type="transmembrane region" description="Helical" evidence="10">
    <location>
        <begin position="123"/>
        <end position="145"/>
    </location>
</feature>
<evidence type="ECO:0000256" key="8">
    <source>
        <dbReference type="ARBA" id="ARBA00060041"/>
    </source>
</evidence>
<feature type="transmembrane region" description="Helical" evidence="10">
    <location>
        <begin position="444"/>
        <end position="462"/>
    </location>
</feature>
<feature type="transmembrane region" description="Helical" evidence="10">
    <location>
        <begin position="267"/>
        <end position="286"/>
    </location>
</feature>
<dbReference type="PIRSF" id="PIRSF002869">
    <property type="entry name" value="MviN"/>
    <property type="match status" value="1"/>
</dbReference>
<dbReference type="InterPro" id="IPR004268">
    <property type="entry name" value="MurJ"/>
</dbReference>
<evidence type="ECO:0000256" key="11">
    <source>
        <dbReference type="PIRNR" id="PIRNR002869"/>
    </source>
</evidence>
<dbReference type="GO" id="GO:0009252">
    <property type="term" value="P:peptidoglycan biosynthetic process"/>
    <property type="evidence" value="ECO:0007669"/>
    <property type="project" value="UniProtKB-UniRule"/>
</dbReference>
<evidence type="ECO:0000256" key="10">
    <source>
        <dbReference type="HAMAP-Rule" id="MF_02078"/>
    </source>
</evidence>
<feature type="transmembrane region" description="Helical" evidence="10">
    <location>
        <begin position="474"/>
        <end position="497"/>
    </location>
</feature>
<dbReference type="GO" id="GO:0008360">
    <property type="term" value="P:regulation of cell shape"/>
    <property type="evidence" value="ECO:0007669"/>
    <property type="project" value="UniProtKB-UniRule"/>
</dbReference>
<dbReference type="RefSeq" id="WP_038559609.1">
    <property type="nucleotide sequence ID" value="NZ_CP007481.1"/>
</dbReference>
<keyword evidence="3 10" id="KW-0812">Transmembrane</keyword>
<dbReference type="GO" id="GO:0034204">
    <property type="term" value="P:lipid translocation"/>
    <property type="evidence" value="ECO:0007669"/>
    <property type="project" value="TreeGrafter"/>
</dbReference>
<feature type="transmembrane region" description="Helical" evidence="10">
    <location>
        <begin position="157"/>
        <end position="175"/>
    </location>
</feature>
<protein>
    <recommendedName>
        <fullName evidence="10">Probable lipid II flippase MurJ</fullName>
    </recommendedName>
</protein>
<dbReference type="NCBIfam" id="TIGR01695">
    <property type="entry name" value="murJ_mviN"/>
    <property type="match status" value="1"/>
</dbReference>
<dbReference type="Proteomes" id="UP000023755">
    <property type="component" value="Chromosome"/>
</dbReference>
<evidence type="ECO:0000256" key="5">
    <source>
        <dbReference type="ARBA" id="ARBA00022984"/>
    </source>
</evidence>
<dbReference type="GO" id="GO:0071555">
    <property type="term" value="P:cell wall organization"/>
    <property type="evidence" value="ECO:0007669"/>
    <property type="project" value="UniProtKB-UniRule"/>
</dbReference>
<feature type="transmembrane region" description="Helical" evidence="10">
    <location>
        <begin position="352"/>
        <end position="373"/>
    </location>
</feature>
<feature type="transmembrane region" description="Helical" evidence="10">
    <location>
        <begin position="403"/>
        <end position="424"/>
    </location>
</feature>
<comment type="similarity">
    <text evidence="9 10 11">Belongs to the MurJ/MviN family.</text>
</comment>
<feature type="transmembrane region" description="Helical" evidence="10">
    <location>
        <begin position="20"/>
        <end position="42"/>
    </location>
</feature>
<evidence type="ECO:0000313" key="13">
    <source>
        <dbReference type="Proteomes" id="UP000023755"/>
    </source>
</evidence>
<keyword evidence="10 11" id="KW-0961">Cell wall biogenesis/degradation</keyword>
<feature type="transmembrane region" description="Helical" evidence="10">
    <location>
        <begin position="243"/>
        <end position="261"/>
    </location>
</feature>
<keyword evidence="6 10" id="KW-1133">Transmembrane helix</keyword>
<dbReference type="UniPathway" id="UPA00219"/>